<dbReference type="PANTHER" id="PTHR10371">
    <property type="entry name" value="NADH DEHYDROGENASE UBIQUINONE FLAVOPROTEIN 2, MITOCHONDRIAL"/>
    <property type="match status" value="1"/>
</dbReference>
<dbReference type="CDD" id="cd03064">
    <property type="entry name" value="TRX_Fd_NuoE"/>
    <property type="match status" value="1"/>
</dbReference>
<dbReference type="Gene3D" id="3.40.30.10">
    <property type="entry name" value="Glutaredoxin"/>
    <property type="match status" value="1"/>
</dbReference>
<dbReference type="Gene3D" id="1.10.10.1590">
    <property type="entry name" value="NADH-quinone oxidoreductase subunit E"/>
    <property type="match status" value="1"/>
</dbReference>
<evidence type="ECO:0000256" key="6">
    <source>
        <dbReference type="ARBA" id="ARBA00023014"/>
    </source>
</evidence>
<dbReference type="GO" id="GO:0008324">
    <property type="term" value="F:monoatomic cation transmembrane transporter activity"/>
    <property type="evidence" value="ECO:0007669"/>
    <property type="project" value="UniProtKB-ARBA"/>
</dbReference>
<sequence length="348" mass="38373">MSVRRLAAEQPADFAFTQDNLQWAEAQIAKYPEGRQASAVIPLLWKAQEQHHGWLPEPAIRRIAEMLGMPVIRVMEVATFYTMFNLAPVGEHFVQLCGTTPCALRGANALKDVCRKVIGDERHVTADGKLSWLEVECLGACANAPMVQINFDYYEDLTPENFEALLEDLRAGRPVKTGSQIGRSCSAPEGGDTTLHDASLYDGSVVGAWRKRFEAPTAEVDATEAPVDLARPEAKASDDKRDAEAEIVSDEHKPEFLSAARSGKADDLKLIWGVGPKLEQLLNEMGVFHFDQIAAWTEENLAWVDQKLGSFRGRAVRDRWIVQGGVLADGGTEQDAEDAARRDRGETV</sequence>
<evidence type="ECO:0000256" key="1">
    <source>
        <dbReference type="ARBA" id="ARBA00010643"/>
    </source>
</evidence>
<evidence type="ECO:0000313" key="12">
    <source>
        <dbReference type="Proteomes" id="UP000249577"/>
    </source>
</evidence>
<dbReference type="AlphaFoldDB" id="A0A2W5MWG4"/>
<dbReference type="GO" id="GO:0098796">
    <property type="term" value="C:membrane protein complex"/>
    <property type="evidence" value="ECO:0007669"/>
    <property type="project" value="UniProtKB-ARBA"/>
</dbReference>
<comment type="similarity">
    <text evidence="1">Belongs to the complex I 24 kDa subunit family.</text>
</comment>
<dbReference type="FunFam" id="3.40.30.10:FF:000022">
    <property type="entry name" value="NADH dehydrogenase flavoprotein 2, mitochondrial"/>
    <property type="match status" value="1"/>
</dbReference>
<feature type="region of interest" description="Disordered" evidence="10">
    <location>
        <begin position="221"/>
        <end position="250"/>
    </location>
</feature>
<dbReference type="GO" id="GO:0098662">
    <property type="term" value="P:inorganic cation transmembrane transport"/>
    <property type="evidence" value="ECO:0007669"/>
    <property type="project" value="UniProtKB-ARBA"/>
</dbReference>
<dbReference type="NCBIfam" id="TIGR01958">
    <property type="entry name" value="nuoE_fam"/>
    <property type="match status" value="1"/>
</dbReference>
<evidence type="ECO:0000256" key="9">
    <source>
        <dbReference type="ARBA" id="ARBA00047712"/>
    </source>
</evidence>
<dbReference type="GO" id="GO:0031090">
    <property type="term" value="C:organelle membrane"/>
    <property type="evidence" value="ECO:0007669"/>
    <property type="project" value="UniProtKB-ARBA"/>
</dbReference>
<dbReference type="GO" id="GO:0022890">
    <property type="term" value="F:inorganic cation transmembrane transporter activity"/>
    <property type="evidence" value="ECO:0007669"/>
    <property type="project" value="UniProtKB-ARBA"/>
</dbReference>
<name>A0A2W5MWG4_ANCNO</name>
<keyword evidence="7" id="KW-0520">NAD</keyword>
<keyword evidence="2" id="KW-0001">2Fe-2S</keyword>
<dbReference type="GO" id="GO:0046872">
    <property type="term" value="F:metal ion binding"/>
    <property type="evidence" value="ECO:0007669"/>
    <property type="project" value="UniProtKB-KW"/>
</dbReference>
<comment type="caution">
    <text evidence="11">The sequence shown here is derived from an EMBL/GenBank/DDBJ whole genome shotgun (WGS) entry which is preliminary data.</text>
</comment>
<evidence type="ECO:0000256" key="3">
    <source>
        <dbReference type="ARBA" id="ARBA00022723"/>
    </source>
</evidence>
<comment type="catalytic activity">
    <reaction evidence="9">
        <text>a quinone + NADH + 5 H(+)(in) = a quinol + NAD(+) + 4 H(+)(out)</text>
        <dbReference type="Rhea" id="RHEA:57888"/>
        <dbReference type="ChEBI" id="CHEBI:15378"/>
        <dbReference type="ChEBI" id="CHEBI:24646"/>
        <dbReference type="ChEBI" id="CHEBI:57540"/>
        <dbReference type="ChEBI" id="CHEBI:57945"/>
        <dbReference type="ChEBI" id="CHEBI:132124"/>
    </reaction>
</comment>
<organism evidence="11 12">
    <name type="scientific">Ancylobacter novellus</name>
    <name type="common">Thiobacillus novellus</name>
    <dbReference type="NCBI Taxonomy" id="921"/>
    <lineage>
        <taxon>Bacteria</taxon>
        <taxon>Pseudomonadati</taxon>
        <taxon>Pseudomonadota</taxon>
        <taxon>Alphaproteobacteria</taxon>
        <taxon>Hyphomicrobiales</taxon>
        <taxon>Xanthobacteraceae</taxon>
        <taxon>Ancylobacter</taxon>
    </lineage>
</organism>
<dbReference type="InterPro" id="IPR042128">
    <property type="entry name" value="NuoE_dom"/>
</dbReference>
<protein>
    <submittedName>
        <fullName evidence="11">NADH-quinone oxidoreductase subunit NuoE</fullName>
    </submittedName>
</protein>
<keyword evidence="4" id="KW-1278">Translocase</keyword>
<comment type="cofactor">
    <cofactor evidence="8">
        <name>[2Fe-2S] cluster</name>
        <dbReference type="ChEBI" id="CHEBI:190135"/>
    </cofactor>
</comment>
<dbReference type="PANTHER" id="PTHR10371:SF3">
    <property type="entry name" value="NADH DEHYDROGENASE [UBIQUINONE] FLAVOPROTEIN 2, MITOCHONDRIAL"/>
    <property type="match status" value="1"/>
</dbReference>
<dbReference type="InterPro" id="IPR041921">
    <property type="entry name" value="NuoE_N"/>
</dbReference>
<accession>A0A2W5MWG4</accession>
<evidence type="ECO:0000256" key="8">
    <source>
        <dbReference type="ARBA" id="ARBA00034078"/>
    </source>
</evidence>
<gene>
    <name evidence="11" type="ORF">DI565_04715</name>
</gene>
<feature type="compositionally biased region" description="Basic and acidic residues" evidence="10">
    <location>
        <begin position="230"/>
        <end position="250"/>
    </location>
</feature>
<dbReference type="NCBIfam" id="NF005724">
    <property type="entry name" value="PRK07539.1-4"/>
    <property type="match status" value="1"/>
</dbReference>
<evidence type="ECO:0000256" key="5">
    <source>
        <dbReference type="ARBA" id="ARBA00023004"/>
    </source>
</evidence>
<dbReference type="GO" id="GO:0031967">
    <property type="term" value="C:organelle envelope"/>
    <property type="evidence" value="ECO:0007669"/>
    <property type="project" value="UniProtKB-ARBA"/>
</dbReference>
<evidence type="ECO:0000256" key="2">
    <source>
        <dbReference type="ARBA" id="ARBA00022714"/>
    </source>
</evidence>
<dbReference type="SUPFAM" id="SSF52833">
    <property type="entry name" value="Thioredoxin-like"/>
    <property type="match status" value="1"/>
</dbReference>
<dbReference type="InterPro" id="IPR002023">
    <property type="entry name" value="NuoE-like"/>
</dbReference>
<keyword evidence="6" id="KW-0411">Iron-sulfur</keyword>
<reference evidence="11 12" key="1">
    <citation type="submission" date="2017-08" db="EMBL/GenBank/DDBJ databases">
        <title>Infants hospitalized years apart are colonized by the same room-sourced microbial strains.</title>
        <authorList>
            <person name="Brooks B."/>
            <person name="Olm M.R."/>
            <person name="Firek B.A."/>
            <person name="Baker R."/>
            <person name="Thomas B.C."/>
            <person name="Morowitz M.J."/>
            <person name="Banfield J.F."/>
        </authorList>
    </citation>
    <scope>NUCLEOTIDE SEQUENCE [LARGE SCALE GENOMIC DNA]</scope>
    <source>
        <strain evidence="11">S2_005_003_R2_43</strain>
    </source>
</reference>
<dbReference type="GO" id="GO:1902494">
    <property type="term" value="C:catalytic complex"/>
    <property type="evidence" value="ECO:0007669"/>
    <property type="project" value="UniProtKB-ARBA"/>
</dbReference>
<dbReference type="Pfam" id="PF01257">
    <property type="entry name" value="2Fe-2S_thioredx"/>
    <property type="match status" value="1"/>
</dbReference>
<evidence type="ECO:0000256" key="7">
    <source>
        <dbReference type="ARBA" id="ARBA00023027"/>
    </source>
</evidence>
<dbReference type="EMBL" id="QFPN01000002">
    <property type="protein sequence ID" value="PZQ18020.1"/>
    <property type="molecule type" value="Genomic_DNA"/>
</dbReference>
<dbReference type="InterPro" id="IPR036249">
    <property type="entry name" value="Thioredoxin-like_sf"/>
</dbReference>
<keyword evidence="5" id="KW-0408">Iron</keyword>
<dbReference type="PROSITE" id="PS01099">
    <property type="entry name" value="COMPLEX1_24K"/>
    <property type="match status" value="1"/>
</dbReference>
<dbReference type="GO" id="GO:0022804">
    <property type="term" value="F:active transmembrane transporter activity"/>
    <property type="evidence" value="ECO:0007669"/>
    <property type="project" value="UniProtKB-ARBA"/>
</dbReference>
<dbReference type="GO" id="GO:0003954">
    <property type="term" value="F:NADH dehydrogenase activity"/>
    <property type="evidence" value="ECO:0007669"/>
    <property type="project" value="TreeGrafter"/>
</dbReference>
<evidence type="ECO:0000256" key="10">
    <source>
        <dbReference type="SAM" id="MobiDB-lite"/>
    </source>
</evidence>
<dbReference type="GO" id="GO:0051537">
    <property type="term" value="F:2 iron, 2 sulfur cluster binding"/>
    <property type="evidence" value="ECO:0007669"/>
    <property type="project" value="UniProtKB-KW"/>
</dbReference>
<dbReference type="Proteomes" id="UP000249577">
    <property type="component" value="Unassembled WGS sequence"/>
</dbReference>
<keyword evidence="3" id="KW-0479">Metal-binding</keyword>
<dbReference type="FunFam" id="1.10.10.1590:FF:000001">
    <property type="entry name" value="NADH-quinone oxidoreductase subunit E"/>
    <property type="match status" value="1"/>
</dbReference>
<evidence type="ECO:0000256" key="4">
    <source>
        <dbReference type="ARBA" id="ARBA00022967"/>
    </source>
</evidence>
<evidence type="ECO:0000313" key="11">
    <source>
        <dbReference type="EMBL" id="PZQ18020.1"/>
    </source>
</evidence>
<proteinExistence type="inferred from homology"/>